<dbReference type="Proteomes" id="UP001056120">
    <property type="component" value="Linkage Group LG04"/>
</dbReference>
<reference evidence="2" key="1">
    <citation type="journal article" date="2022" name="Mol. Ecol. Resour.">
        <title>The genomes of chicory, endive, great burdock and yacon provide insights into Asteraceae palaeo-polyploidization history and plant inulin production.</title>
        <authorList>
            <person name="Fan W."/>
            <person name="Wang S."/>
            <person name="Wang H."/>
            <person name="Wang A."/>
            <person name="Jiang F."/>
            <person name="Liu H."/>
            <person name="Zhao H."/>
            <person name="Xu D."/>
            <person name="Zhang Y."/>
        </authorList>
    </citation>
    <scope>NUCLEOTIDE SEQUENCE [LARGE SCALE GENOMIC DNA]</scope>
    <source>
        <strain evidence="2">cv. Yunnan</strain>
    </source>
</reference>
<sequence>MLVAFSSIVSDIPHRLLSGGSPCLGLVGTNVRGLDGDIALGLSPASVNAAGSDDGNLESSNDGSGGTLNMDSSTKKQRGRFWEAIGCFRLGQ</sequence>
<evidence type="ECO:0000313" key="2">
    <source>
        <dbReference type="Proteomes" id="UP001056120"/>
    </source>
</evidence>
<proteinExistence type="predicted"/>
<comment type="caution">
    <text evidence="1">The sequence shown here is derived from an EMBL/GenBank/DDBJ whole genome shotgun (WGS) entry which is preliminary data.</text>
</comment>
<keyword evidence="2" id="KW-1185">Reference proteome</keyword>
<accession>A0ACB9JFC9</accession>
<name>A0ACB9JFC9_9ASTR</name>
<reference evidence="1 2" key="2">
    <citation type="journal article" date="2022" name="Mol. Ecol. Resour.">
        <title>The genomes of chicory, endive, great burdock and yacon provide insights into Asteraceae paleo-polyploidization history and plant inulin production.</title>
        <authorList>
            <person name="Fan W."/>
            <person name="Wang S."/>
            <person name="Wang H."/>
            <person name="Wang A."/>
            <person name="Jiang F."/>
            <person name="Liu H."/>
            <person name="Zhao H."/>
            <person name="Xu D."/>
            <person name="Zhang Y."/>
        </authorList>
    </citation>
    <scope>NUCLEOTIDE SEQUENCE [LARGE SCALE GENOMIC DNA]</scope>
    <source>
        <strain evidence="2">cv. Yunnan</strain>
        <tissue evidence="1">Leaves</tissue>
    </source>
</reference>
<protein>
    <submittedName>
        <fullName evidence="1">Uncharacterized protein</fullName>
    </submittedName>
</protein>
<evidence type="ECO:0000313" key="1">
    <source>
        <dbReference type="EMBL" id="KAI3819203.1"/>
    </source>
</evidence>
<organism evidence="1 2">
    <name type="scientific">Smallanthus sonchifolius</name>
    <dbReference type="NCBI Taxonomy" id="185202"/>
    <lineage>
        <taxon>Eukaryota</taxon>
        <taxon>Viridiplantae</taxon>
        <taxon>Streptophyta</taxon>
        <taxon>Embryophyta</taxon>
        <taxon>Tracheophyta</taxon>
        <taxon>Spermatophyta</taxon>
        <taxon>Magnoliopsida</taxon>
        <taxon>eudicotyledons</taxon>
        <taxon>Gunneridae</taxon>
        <taxon>Pentapetalae</taxon>
        <taxon>asterids</taxon>
        <taxon>campanulids</taxon>
        <taxon>Asterales</taxon>
        <taxon>Asteraceae</taxon>
        <taxon>Asteroideae</taxon>
        <taxon>Heliantheae alliance</taxon>
        <taxon>Millerieae</taxon>
        <taxon>Smallanthus</taxon>
    </lineage>
</organism>
<gene>
    <name evidence="1" type="ORF">L1987_13028</name>
</gene>
<dbReference type="EMBL" id="CM042021">
    <property type="protein sequence ID" value="KAI3819203.1"/>
    <property type="molecule type" value="Genomic_DNA"/>
</dbReference>